<dbReference type="FunFam" id="3.40.50.261:FF:000001">
    <property type="entry name" value="Succinate--CoA ligase [ADP-forming] subunit beta"/>
    <property type="match status" value="1"/>
</dbReference>
<dbReference type="GO" id="GO:0005524">
    <property type="term" value="F:ATP binding"/>
    <property type="evidence" value="ECO:0007669"/>
    <property type="project" value="UniProtKB-KW"/>
</dbReference>
<organism evidence="6 7">
    <name type="scientific">Fusarium equiseti</name>
    <name type="common">Fusarium scirpi</name>
    <dbReference type="NCBI Taxonomy" id="61235"/>
    <lineage>
        <taxon>Eukaryota</taxon>
        <taxon>Fungi</taxon>
        <taxon>Dikarya</taxon>
        <taxon>Ascomycota</taxon>
        <taxon>Pezizomycotina</taxon>
        <taxon>Sordariomycetes</taxon>
        <taxon>Hypocreomycetidae</taxon>
        <taxon>Hypocreales</taxon>
        <taxon>Nectriaceae</taxon>
        <taxon>Fusarium</taxon>
        <taxon>Fusarium incarnatum-equiseti species complex</taxon>
    </lineage>
</organism>
<dbReference type="PROSITE" id="PS01217">
    <property type="entry name" value="SUCCINYL_COA_LIG_3"/>
    <property type="match status" value="1"/>
</dbReference>
<keyword evidence="2" id="KW-0547">Nucleotide-binding</keyword>
<dbReference type="InterPro" id="IPR017866">
    <property type="entry name" value="Succ-CoA_synthase_bsu_CS"/>
</dbReference>
<dbReference type="InterPro" id="IPR005811">
    <property type="entry name" value="SUCC_ACL_C"/>
</dbReference>
<comment type="caution">
    <text evidence="6">The sequence shown here is derived from an EMBL/GenBank/DDBJ whole genome shotgun (WGS) entry which is preliminary data.</text>
</comment>
<feature type="compositionally biased region" description="Basic and acidic residues" evidence="4">
    <location>
        <begin position="476"/>
        <end position="520"/>
    </location>
</feature>
<dbReference type="GO" id="GO:0005739">
    <property type="term" value="C:mitochondrion"/>
    <property type="evidence" value="ECO:0007669"/>
    <property type="project" value="TreeGrafter"/>
</dbReference>
<dbReference type="PANTHER" id="PTHR11815">
    <property type="entry name" value="SUCCINYL-COA SYNTHETASE BETA CHAIN"/>
    <property type="match status" value="1"/>
</dbReference>
<feature type="domain" description="ATP-citrate synthase/succinyl-CoA ligase C-terminal" evidence="5">
    <location>
        <begin position="303"/>
        <end position="422"/>
    </location>
</feature>
<dbReference type="AlphaFoldDB" id="A0A8J2NCV6"/>
<proteinExistence type="predicted"/>
<accession>A0A8J2NCV6</accession>
<evidence type="ECO:0000313" key="7">
    <source>
        <dbReference type="Proteomes" id="UP000693738"/>
    </source>
</evidence>
<evidence type="ECO:0000256" key="4">
    <source>
        <dbReference type="SAM" id="MobiDB-lite"/>
    </source>
</evidence>
<evidence type="ECO:0000256" key="1">
    <source>
        <dbReference type="ARBA" id="ARBA00022532"/>
    </source>
</evidence>
<dbReference type="GO" id="GO:0006104">
    <property type="term" value="P:succinyl-CoA metabolic process"/>
    <property type="evidence" value="ECO:0007669"/>
    <property type="project" value="TreeGrafter"/>
</dbReference>
<keyword evidence="3" id="KW-0067">ATP-binding</keyword>
<sequence>MATRIGSGSIRDRLLPRNCNVLSSKLDLRHQPSIQNQIRSLHLFEHHSQGMLKRADLKVPSATTSLFTRTLQATVSSYPSSSAFIKRQDPMGSNPVVFVEKGSFTKHSEEMLMVKEWFAERNAQCEALGVNPRASIYLHEAIKTTQRWRLTMTIDRKACTPVVKIRDLQDPVKLPDGSYSGMQCHFELKDSEEKLAPFAAHFAGRHKLGKMLRESFKKVLYAVHEIFTKCQALSLEVDLLRPMGDKRLICVNSHFEFDDDAPKRARKIYSASREVVFEVQAERFAEIHGFVYVKMSEGNIGTVVNGAGLAMSTTDAIQQYGGQSNNFLDVGGQATTETMQKAFRVVMSDPKVKVVIINIYGGITKCDMIAESIIAAAKDYLIGVEVVVRLQGTNAEAGLKMIEDANLGFHVESGFAAAASKAVELSKAVKNKPISPKRLAALDRLGPLNEKELWDNEKLEKAKKRKATKVKQKKVRDREIKKKAREREVREAEIRKRKLERDAAKAKAKAEAEEETNKTW</sequence>
<dbReference type="GO" id="GO:0006099">
    <property type="term" value="P:tricarboxylic acid cycle"/>
    <property type="evidence" value="ECO:0007669"/>
    <property type="project" value="UniProtKB-KW"/>
</dbReference>
<reference evidence="6" key="1">
    <citation type="submission" date="2021-05" db="EMBL/GenBank/DDBJ databases">
        <authorList>
            <person name="Khan N."/>
        </authorList>
    </citation>
    <scope>NUCLEOTIDE SEQUENCE</scope>
</reference>
<evidence type="ECO:0000259" key="5">
    <source>
        <dbReference type="Pfam" id="PF00549"/>
    </source>
</evidence>
<name>A0A8J2NCV6_FUSEQ</name>
<gene>
    <name evidence="6" type="ORF">FEQUK3_LOCUS5366</name>
</gene>
<dbReference type="EMBL" id="CAJSTJ010000129">
    <property type="protein sequence ID" value="CAG7559688.1"/>
    <property type="molecule type" value="Genomic_DNA"/>
</dbReference>
<dbReference type="Pfam" id="PF00549">
    <property type="entry name" value="Ligase_CoA"/>
    <property type="match status" value="1"/>
</dbReference>
<evidence type="ECO:0000256" key="2">
    <source>
        <dbReference type="ARBA" id="ARBA00022741"/>
    </source>
</evidence>
<feature type="region of interest" description="Disordered" evidence="4">
    <location>
        <begin position="462"/>
        <end position="520"/>
    </location>
</feature>
<evidence type="ECO:0000256" key="3">
    <source>
        <dbReference type="ARBA" id="ARBA00022840"/>
    </source>
</evidence>
<dbReference type="PANTHER" id="PTHR11815:SF1">
    <property type="entry name" value="SUCCINATE--COA LIGASE [ADP-FORMING] SUBUNIT BETA, MITOCHONDRIAL"/>
    <property type="match status" value="1"/>
</dbReference>
<evidence type="ECO:0000313" key="6">
    <source>
        <dbReference type="EMBL" id="CAG7559688.1"/>
    </source>
</evidence>
<dbReference type="GO" id="GO:0042709">
    <property type="term" value="C:succinate-CoA ligase complex"/>
    <property type="evidence" value="ECO:0007669"/>
    <property type="project" value="TreeGrafter"/>
</dbReference>
<dbReference type="Proteomes" id="UP000693738">
    <property type="component" value="Unassembled WGS sequence"/>
</dbReference>
<protein>
    <recommendedName>
        <fullName evidence="5">ATP-citrate synthase/succinyl-CoA ligase C-terminal domain-containing protein</fullName>
    </recommendedName>
</protein>
<dbReference type="GO" id="GO:0004775">
    <property type="term" value="F:succinate-CoA ligase (ADP-forming) activity"/>
    <property type="evidence" value="ECO:0007669"/>
    <property type="project" value="TreeGrafter"/>
</dbReference>
<feature type="compositionally biased region" description="Basic residues" evidence="4">
    <location>
        <begin position="462"/>
        <end position="475"/>
    </location>
</feature>
<keyword evidence="1" id="KW-0816">Tricarboxylic acid cycle</keyword>